<evidence type="ECO:0000259" key="3">
    <source>
        <dbReference type="Pfam" id="PF13649"/>
    </source>
</evidence>
<evidence type="ECO:0000313" key="4">
    <source>
        <dbReference type="EMBL" id="ODA27958.1"/>
    </source>
</evidence>
<dbReference type="InterPro" id="IPR041698">
    <property type="entry name" value="Methyltransf_25"/>
</dbReference>
<dbReference type="OrthoDB" id="278023at2"/>
<dbReference type="PANTHER" id="PTHR43861:SF1">
    <property type="entry name" value="TRANS-ACONITATE 2-METHYLTRANSFERASE"/>
    <property type="match status" value="1"/>
</dbReference>
<reference evidence="4 5" key="1">
    <citation type="submission" date="2016-05" db="EMBL/GenBank/DDBJ databases">
        <title>Genomic and physiological characterization of Planctopirus sp. isolated from fresh water lake.</title>
        <authorList>
            <person name="Subhash Y."/>
            <person name="Ramana C."/>
        </authorList>
    </citation>
    <scope>NUCLEOTIDE SEQUENCE [LARGE SCALE GENOMIC DNA]</scope>
    <source>
        <strain evidence="4 5">JC280</strain>
    </source>
</reference>
<dbReference type="EMBL" id="LYDR01000158">
    <property type="protein sequence ID" value="ODA27958.1"/>
    <property type="molecule type" value="Genomic_DNA"/>
</dbReference>
<comment type="caution">
    <text evidence="4">The sequence shown here is derived from an EMBL/GenBank/DDBJ whole genome shotgun (WGS) entry which is preliminary data.</text>
</comment>
<evidence type="ECO:0000256" key="2">
    <source>
        <dbReference type="ARBA" id="ARBA00022679"/>
    </source>
</evidence>
<keyword evidence="2 4" id="KW-0808">Transferase</keyword>
<dbReference type="AlphaFoldDB" id="A0A1C3E3Y0"/>
<evidence type="ECO:0000313" key="5">
    <source>
        <dbReference type="Proteomes" id="UP000094828"/>
    </source>
</evidence>
<evidence type="ECO:0000256" key="1">
    <source>
        <dbReference type="ARBA" id="ARBA00022603"/>
    </source>
</evidence>
<dbReference type="Gene3D" id="3.40.50.150">
    <property type="entry name" value="Vaccinia Virus protein VP39"/>
    <property type="match status" value="1"/>
</dbReference>
<organism evidence="4 5">
    <name type="scientific">Planctopirus hydrillae</name>
    <dbReference type="NCBI Taxonomy" id="1841610"/>
    <lineage>
        <taxon>Bacteria</taxon>
        <taxon>Pseudomonadati</taxon>
        <taxon>Planctomycetota</taxon>
        <taxon>Planctomycetia</taxon>
        <taxon>Planctomycetales</taxon>
        <taxon>Planctomycetaceae</taxon>
        <taxon>Planctopirus</taxon>
    </lineage>
</organism>
<dbReference type="GO" id="GO:0032259">
    <property type="term" value="P:methylation"/>
    <property type="evidence" value="ECO:0007669"/>
    <property type="project" value="UniProtKB-KW"/>
</dbReference>
<gene>
    <name evidence="4" type="ORF">A6X21_13855</name>
</gene>
<dbReference type="SUPFAM" id="SSF53335">
    <property type="entry name" value="S-adenosyl-L-methionine-dependent methyltransferases"/>
    <property type="match status" value="1"/>
</dbReference>
<dbReference type="STRING" id="1841610.A6X21_13855"/>
<protein>
    <submittedName>
        <fullName evidence="4">Methyltransferase type 11</fullName>
    </submittedName>
</protein>
<sequence>MHPATSKSSVEEIRNRFDQDVERFSNLETGQTSTIDAAYCLDLIARVAQVTTPHAQELLDIGCGAGNFSLKLLQTIPRMNVTLIDLSEPMLHRACSRLETSTAQTISSIQGDIRELELPPQKFDLVVAAAVLHHLRTEDEWALVFRKIYNAMQPGGWYWIFDLVDSSTHEIELVMRSIYGDYLTQLKDAAYCQHVFDYIAKEDTPKPVVDQLFKLSAVGFESLEILHKNVSFAAFGGRKPLSSAVTQL</sequence>
<dbReference type="InterPro" id="IPR029063">
    <property type="entry name" value="SAM-dependent_MTases_sf"/>
</dbReference>
<dbReference type="PANTHER" id="PTHR43861">
    <property type="entry name" value="TRANS-ACONITATE 2-METHYLTRANSFERASE-RELATED"/>
    <property type="match status" value="1"/>
</dbReference>
<name>A0A1C3E3Y0_9PLAN</name>
<keyword evidence="5" id="KW-1185">Reference proteome</keyword>
<feature type="domain" description="Methyltransferase" evidence="3">
    <location>
        <begin position="59"/>
        <end position="156"/>
    </location>
</feature>
<dbReference type="CDD" id="cd02440">
    <property type="entry name" value="AdoMet_MTases"/>
    <property type="match status" value="1"/>
</dbReference>
<dbReference type="RefSeq" id="WP_068852954.1">
    <property type="nucleotide sequence ID" value="NZ_LYDR01000158.1"/>
</dbReference>
<dbReference type="Proteomes" id="UP000094828">
    <property type="component" value="Unassembled WGS sequence"/>
</dbReference>
<dbReference type="Pfam" id="PF13649">
    <property type="entry name" value="Methyltransf_25"/>
    <property type="match status" value="1"/>
</dbReference>
<accession>A0A1C3E3Y0</accession>
<keyword evidence="1 4" id="KW-0489">Methyltransferase</keyword>
<proteinExistence type="predicted"/>
<dbReference type="GO" id="GO:0008168">
    <property type="term" value="F:methyltransferase activity"/>
    <property type="evidence" value="ECO:0007669"/>
    <property type="project" value="UniProtKB-KW"/>
</dbReference>